<feature type="compositionally biased region" description="Low complexity" evidence="4">
    <location>
        <begin position="306"/>
        <end position="315"/>
    </location>
</feature>
<feature type="region of interest" description="Disordered" evidence="4">
    <location>
        <begin position="974"/>
        <end position="997"/>
    </location>
</feature>
<keyword evidence="7" id="KW-1185">Reference proteome</keyword>
<dbReference type="GO" id="GO:0004672">
    <property type="term" value="F:protein kinase activity"/>
    <property type="evidence" value="ECO:0007669"/>
    <property type="project" value="InterPro"/>
</dbReference>
<keyword evidence="1 3" id="KW-0853">WD repeat</keyword>
<dbReference type="PRINTS" id="PR00320">
    <property type="entry name" value="GPROTEINBRPT"/>
</dbReference>
<protein>
    <recommendedName>
        <fullName evidence="5">Protein kinase domain-containing protein</fullName>
    </recommendedName>
</protein>
<sequence length="1016" mass="103374">MPDIQPLRPGDPRSVDHYRITGRIGEGGQGTVYLGVGDDEQLVAIKTMNSVDASDVESRLRFQREIEVASKVASFCTVRVLGHGISDGRLYMVSDYIAGESLQQHVLARGPLDASALMRLAVNTSTALVSIHNAGIVHRDFKPSNVLLGPDGPYVIDFGVARAFGDKTVTVTGVLGTPAYMSPEQLAGERVTPASDLFSWGLTMAFAALGRPLFSGSTIAAMAITLRQKEIDLSGIAEPLRSVITSCLIRPPEARPTARQVLNALIVPSAGPEQGGQTWPAQPTPGPATGPATGPNTPFAPPTPVPATARPVQAQHPGPVSQPTATAPPTLFSRRGVGRLTVAGAVLVALIGAGAVLVPRLIEAPGTPPGSSSAAAGFGSPVGWRPTGHFAAVTAVGAAEVGGRPVTVTASEDGTLRRWDGHTARPIGAPMPGHGDWVRAVATATVGGAPVAVSGSDDKTVRIWDLTTGRPKGGPLTGHTGAVLAVATTTVDGTPVAVSGSDDKTVRIWDLTTGRPIGGPLTGHTGAVLAVATTTVDGEPVAVSAGKDRVLRFWDLRTGKPAGPARSGHTDWVRALAATPEAVVSASDDKTVRVWDLGSGSVRTIGDLPEVVISLAAVRSGTSWTLLGAGRDGVIRGWDTAGEPVGTPLTGHTGFVTAVTAAVVDGAPRAFSGGADKSMRTWDLATWTASAVAAGNPGHADEVRAVALATVGGRPVAVSGGSDKTVRMSDPATGAPVGTPLLGHTDEIKALATGTLDGEPVAVSGDAGGSLRRWRLDTGAALGKPLTGHRGSVNAVTFAGELIVSGGADGRLHRWNAAAGAPAGPPLPGHGKPIRALAAAAVDGRTVVISASEDHELRLWDLTAGEQIGDPLTGHDGAVLAVAATVVGGRPVAVSAGEDRTLRRWDLITGTAVGGPLTGHTDWVRALAADGERVVSAGDDRSLRVWDLRTGEAAGRVVRGHAGPVYALATGRVSGPIGGGDGETDGGTDGREAGGVPVAVSASSDWTVRVWNIRDE</sequence>
<dbReference type="CDD" id="cd00200">
    <property type="entry name" value="WD40"/>
    <property type="match status" value="2"/>
</dbReference>
<dbReference type="GO" id="GO:0005524">
    <property type="term" value="F:ATP binding"/>
    <property type="evidence" value="ECO:0007669"/>
    <property type="project" value="InterPro"/>
</dbReference>
<evidence type="ECO:0000259" key="5">
    <source>
        <dbReference type="PROSITE" id="PS50011"/>
    </source>
</evidence>
<dbReference type="Gene3D" id="3.30.200.20">
    <property type="entry name" value="Phosphorylase Kinase, domain 1"/>
    <property type="match status" value="1"/>
</dbReference>
<dbReference type="InterPro" id="IPR011009">
    <property type="entry name" value="Kinase-like_dom_sf"/>
</dbReference>
<dbReference type="InterPro" id="IPR001680">
    <property type="entry name" value="WD40_rpt"/>
</dbReference>
<dbReference type="PANTHER" id="PTHR22847">
    <property type="entry name" value="WD40 REPEAT PROTEIN"/>
    <property type="match status" value="1"/>
</dbReference>
<organism evidence="6 7">
    <name type="scientific">Nonomuraea diastatica</name>
    <dbReference type="NCBI Taxonomy" id="1848329"/>
    <lineage>
        <taxon>Bacteria</taxon>
        <taxon>Bacillati</taxon>
        <taxon>Actinomycetota</taxon>
        <taxon>Actinomycetes</taxon>
        <taxon>Streptosporangiales</taxon>
        <taxon>Streptosporangiaceae</taxon>
        <taxon>Nonomuraea</taxon>
    </lineage>
</organism>
<feature type="repeat" description="WD" evidence="3">
    <location>
        <begin position="1000"/>
        <end position="1016"/>
    </location>
</feature>
<dbReference type="SMART" id="SM00320">
    <property type="entry name" value="WD40"/>
    <property type="match status" value="14"/>
</dbReference>
<name>A0A4R4WU60_9ACTN</name>
<keyword evidence="2" id="KW-0677">Repeat</keyword>
<dbReference type="InterPro" id="IPR020472">
    <property type="entry name" value="WD40_PAC1"/>
</dbReference>
<dbReference type="Gene3D" id="2.130.10.10">
    <property type="entry name" value="YVTN repeat-like/Quinoprotein amine dehydrogenase"/>
    <property type="match status" value="4"/>
</dbReference>
<dbReference type="SUPFAM" id="SSF56112">
    <property type="entry name" value="Protein kinase-like (PK-like)"/>
    <property type="match status" value="1"/>
</dbReference>
<dbReference type="PROSITE" id="PS50294">
    <property type="entry name" value="WD_REPEATS_REGION"/>
    <property type="match status" value="6"/>
</dbReference>
<comment type="caution">
    <text evidence="6">The sequence shown here is derived from an EMBL/GenBank/DDBJ whole genome shotgun (WGS) entry which is preliminary data.</text>
</comment>
<feature type="repeat" description="WD" evidence="3">
    <location>
        <begin position="476"/>
        <end position="519"/>
    </location>
</feature>
<feature type="repeat" description="WD" evidence="3">
    <location>
        <begin position="786"/>
        <end position="816"/>
    </location>
</feature>
<dbReference type="SUPFAM" id="SSF50998">
    <property type="entry name" value="Quinoprotein alcohol dehydrogenase-like"/>
    <property type="match status" value="1"/>
</dbReference>
<dbReference type="RefSeq" id="WP_132509192.1">
    <property type="nucleotide sequence ID" value="NZ_SMKP01000038.1"/>
</dbReference>
<gene>
    <name evidence="6" type="ORF">E1294_15765</name>
</gene>
<dbReference type="Pfam" id="PF00069">
    <property type="entry name" value="Pkinase"/>
    <property type="match status" value="1"/>
</dbReference>
<dbReference type="InterPro" id="IPR011044">
    <property type="entry name" value="Quino_amine_DH_bsu"/>
</dbReference>
<feature type="region of interest" description="Disordered" evidence="4">
    <location>
        <begin position="269"/>
        <end position="331"/>
    </location>
</feature>
<feature type="repeat" description="WD" evidence="3">
    <location>
        <begin position="827"/>
        <end position="870"/>
    </location>
</feature>
<dbReference type="InterPro" id="IPR008271">
    <property type="entry name" value="Ser/Thr_kinase_AS"/>
</dbReference>
<feature type="compositionally biased region" description="Gly residues" evidence="4">
    <location>
        <begin position="976"/>
        <end position="987"/>
    </location>
</feature>
<dbReference type="InterPro" id="IPR015943">
    <property type="entry name" value="WD40/YVTN_repeat-like_dom_sf"/>
</dbReference>
<feature type="region of interest" description="Disordered" evidence="4">
    <location>
        <begin position="719"/>
        <end position="740"/>
    </location>
</feature>
<dbReference type="CDD" id="cd14014">
    <property type="entry name" value="STKc_PknB_like"/>
    <property type="match status" value="1"/>
</dbReference>
<accession>A0A4R4WU60</accession>
<dbReference type="InterPro" id="IPR019775">
    <property type="entry name" value="WD40_repeat_CS"/>
</dbReference>
<evidence type="ECO:0000256" key="2">
    <source>
        <dbReference type="ARBA" id="ARBA00022737"/>
    </source>
</evidence>
<feature type="repeat" description="WD" evidence="3">
    <location>
        <begin position="649"/>
        <end position="692"/>
    </location>
</feature>
<dbReference type="PANTHER" id="PTHR22847:SF637">
    <property type="entry name" value="WD REPEAT DOMAIN 5B"/>
    <property type="match status" value="1"/>
</dbReference>
<dbReference type="PROSITE" id="PS00678">
    <property type="entry name" value="WD_REPEATS_1"/>
    <property type="match status" value="7"/>
</dbReference>
<evidence type="ECO:0000313" key="7">
    <source>
        <dbReference type="Proteomes" id="UP000294543"/>
    </source>
</evidence>
<evidence type="ECO:0000256" key="1">
    <source>
        <dbReference type="ARBA" id="ARBA00022574"/>
    </source>
</evidence>
<dbReference type="OrthoDB" id="951193at2"/>
<dbReference type="PROSITE" id="PS00108">
    <property type="entry name" value="PROTEIN_KINASE_ST"/>
    <property type="match status" value="1"/>
</dbReference>
<evidence type="ECO:0000256" key="3">
    <source>
        <dbReference type="PROSITE-ProRule" id="PRU00221"/>
    </source>
</evidence>
<dbReference type="InterPro" id="IPR000719">
    <property type="entry name" value="Prot_kinase_dom"/>
</dbReference>
<dbReference type="PROSITE" id="PS50011">
    <property type="entry name" value="PROTEIN_KINASE_DOM"/>
    <property type="match status" value="1"/>
</dbReference>
<dbReference type="Proteomes" id="UP000294543">
    <property type="component" value="Unassembled WGS sequence"/>
</dbReference>
<dbReference type="PROSITE" id="PS50082">
    <property type="entry name" value="WD_REPEATS_2"/>
    <property type="match status" value="10"/>
</dbReference>
<feature type="repeat" description="WD" evidence="3">
    <location>
        <begin position="872"/>
        <end position="915"/>
    </location>
</feature>
<dbReference type="InterPro" id="IPR011047">
    <property type="entry name" value="Quinoprotein_ADH-like_sf"/>
</dbReference>
<dbReference type="EMBL" id="SMKP01000038">
    <property type="protein sequence ID" value="TDD21170.1"/>
    <property type="molecule type" value="Genomic_DNA"/>
</dbReference>
<evidence type="ECO:0000313" key="6">
    <source>
        <dbReference type="EMBL" id="TDD21170.1"/>
    </source>
</evidence>
<feature type="repeat" description="WD" evidence="3">
    <location>
        <begin position="521"/>
        <end position="564"/>
    </location>
</feature>
<evidence type="ECO:0000256" key="4">
    <source>
        <dbReference type="SAM" id="MobiDB-lite"/>
    </source>
</evidence>
<proteinExistence type="predicted"/>
<dbReference type="Gene3D" id="1.10.510.10">
    <property type="entry name" value="Transferase(Phosphotransferase) domain 1"/>
    <property type="match status" value="1"/>
</dbReference>
<dbReference type="Pfam" id="PF00400">
    <property type="entry name" value="WD40"/>
    <property type="match status" value="9"/>
</dbReference>
<dbReference type="SUPFAM" id="SSF50969">
    <property type="entry name" value="YVTN repeat-like/Quinoprotein amine dehydrogenase"/>
    <property type="match status" value="1"/>
</dbReference>
<feature type="repeat" description="WD" evidence="3">
    <location>
        <begin position="431"/>
        <end position="470"/>
    </location>
</feature>
<feature type="domain" description="Protein kinase" evidence="5">
    <location>
        <begin position="18"/>
        <end position="267"/>
    </location>
</feature>
<reference evidence="6 7" key="1">
    <citation type="submission" date="2019-03" db="EMBL/GenBank/DDBJ databases">
        <title>Draft genome sequences of novel Actinobacteria.</title>
        <authorList>
            <person name="Sahin N."/>
            <person name="Ay H."/>
            <person name="Saygin H."/>
        </authorList>
    </citation>
    <scope>NUCLEOTIDE SEQUENCE [LARGE SCALE GENOMIC DNA]</scope>
    <source>
        <strain evidence="6 7">KC712</strain>
    </source>
</reference>
<feature type="repeat" description="WD" evidence="3">
    <location>
        <begin position="566"/>
        <end position="605"/>
    </location>
</feature>
<dbReference type="AlphaFoldDB" id="A0A4R4WU60"/>
<feature type="repeat" description="WD" evidence="3">
    <location>
        <begin position="917"/>
        <end position="956"/>
    </location>
</feature>